<protein>
    <submittedName>
        <fullName evidence="2">Uncharacterized protein</fullName>
    </submittedName>
</protein>
<evidence type="ECO:0000256" key="1">
    <source>
        <dbReference type="SAM" id="MobiDB-lite"/>
    </source>
</evidence>
<proteinExistence type="predicted"/>
<organismHost>
    <name type="scientific">Equus caballus</name>
    <name type="common">Horse</name>
    <dbReference type="NCBI Taxonomy" id="9796"/>
</organismHost>
<sequence length="90" mass="9160">MSPPSGPSGCSCASYRSCKKTASTLSKPAFSCPWATTGCWTWAAPSLTSAAPWTAAPLSSPTAGPPTTPSRPRAPPIIASSTAMGQMQEM</sequence>
<accession>A0A1B0XBB2</accession>
<reference evidence="2 3" key="1">
    <citation type="submission" date="2015-11" db="EMBL/GenBank/DDBJ databases">
        <title>Next-gen sequencing and molecular characterization of equine adenovirus serotype 1 isolated from healthy equines in India.</title>
        <authorList>
            <person name="Appaiahgari M.B."/>
            <person name="Gulati B.R."/>
            <person name="Singh A."/>
            <person name="Kathaperumal K."/>
            <person name="Vrati S."/>
        </authorList>
    </citation>
    <scope>NUCLEOTIDE SEQUENCE [LARGE SCALE GENOMIC DNA]</scope>
    <source>
        <strain evidence="2">H9NS</strain>
    </source>
</reference>
<dbReference type="Proteomes" id="UP000138550">
    <property type="component" value="Segment"/>
</dbReference>
<dbReference type="EMBL" id="KU133477">
    <property type="protein sequence ID" value="ANG08564.1"/>
    <property type="molecule type" value="Genomic_DNA"/>
</dbReference>
<evidence type="ECO:0000313" key="3">
    <source>
        <dbReference type="Proteomes" id="UP000138550"/>
    </source>
</evidence>
<feature type="compositionally biased region" description="Pro residues" evidence="1">
    <location>
        <begin position="63"/>
        <end position="75"/>
    </location>
</feature>
<organism evidence="2 3">
    <name type="scientific">Equine adenovirus A serotype 1</name>
    <name type="common">EAdV-1</name>
    <name type="synonym">Equine adenovirus 1</name>
    <dbReference type="NCBI Taxonomy" id="46916"/>
    <lineage>
        <taxon>Viruses</taxon>
        <taxon>Varidnaviria</taxon>
        <taxon>Bamfordvirae</taxon>
        <taxon>Preplasmiviricota</taxon>
        <taxon>Polisuviricotina</taxon>
        <taxon>Pharingeaviricetes</taxon>
        <taxon>Rowavirales</taxon>
        <taxon>Adenoviridae</taxon>
        <taxon>Mastadenovirus</taxon>
        <taxon>Mastadenovirus equi</taxon>
        <taxon>Equine mastadenovirus A</taxon>
    </lineage>
</organism>
<feature type="region of interest" description="Disordered" evidence="1">
    <location>
        <begin position="53"/>
        <end position="90"/>
    </location>
</feature>
<evidence type="ECO:0000313" key="2">
    <source>
        <dbReference type="EMBL" id="ANG08564.1"/>
    </source>
</evidence>
<name>A0A1B0XBB2_ADEE1</name>
<gene>
    <name evidence="2" type="primary">9.2 kDa</name>
</gene>